<dbReference type="OrthoDB" id="1676487at2759"/>
<sequence>MAAGKSTSSILVTVLIFAMILSPMTTCEAARSPKPERPICPACVCCEPAPKGSCCRCCAAPIVTQPAHSGSP</sequence>
<dbReference type="PANTHER" id="PTHR36328:SF7">
    <property type="entry name" value="TRANSMEMBRANE PROTEIN"/>
    <property type="match status" value="1"/>
</dbReference>
<gene>
    <name evidence="2" type="ORF">FNV43_RR06750</name>
</gene>
<proteinExistence type="predicted"/>
<protein>
    <submittedName>
        <fullName evidence="2">Uncharacterized protein</fullName>
    </submittedName>
</protein>
<evidence type="ECO:0000313" key="3">
    <source>
        <dbReference type="Proteomes" id="UP000796880"/>
    </source>
</evidence>
<organism evidence="2 3">
    <name type="scientific">Rhamnella rubrinervis</name>
    <dbReference type="NCBI Taxonomy" id="2594499"/>
    <lineage>
        <taxon>Eukaryota</taxon>
        <taxon>Viridiplantae</taxon>
        <taxon>Streptophyta</taxon>
        <taxon>Embryophyta</taxon>
        <taxon>Tracheophyta</taxon>
        <taxon>Spermatophyta</taxon>
        <taxon>Magnoliopsida</taxon>
        <taxon>eudicotyledons</taxon>
        <taxon>Gunneridae</taxon>
        <taxon>Pentapetalae</taxon>
        <taxon>rosids</taxon>
        <taxon>fabids</taxon>
        <taxon>Rosales</taxon>
        <taxon>Rhamnaceae</taxon>
        <taxon>rhamnoid group</taxon>
        <taxon>Rhamneae</taxon>
        <taxon>Rhamnella</taxon>
    </lineage>
</organism>
<accession>A0A8K0HDK0</accession>
<name>A0A8K0HDK0_9ROSA</name>
<feature type="signal peptide" evidence="1">
    <location>
        <begin position="1"/>
        <end position="29"/>
    </location>
</feature>
<dbReference type="AlphaFoldDB" id="A0A8K0HDK0"/>
<evidence type="ECO:0000256" key="1">
    <source>
        <dbReference type="SAM" id="SignalP"/>
    </source>
</evidence>
<dbReference type="PANTHER" id="PTHR36328">
    <property type="entry name" value="TRANSMEMBRANE PROTEIN"/>
    <property type="match status" value="1"/>
</dbReference>
<keyword evidence="1" id="KW-0732">Signal</keyword>
<feature type="chain" id="PRO_5035476622" evidence="1">
    <location>
        <begin position="30"/>
        <end position="72"/>
    </location>
</feature>
<reference evidence="2" key="1">
    <citation type="submission" date="2020-03" db="EMBL/GenBank/DDBJ databases">
        <title>A high-quality chromosome-level genome assembly of a woody plant with both climbing and erect habits, Rhamnella rubrinervis.</title>
        <authorList>
            <person name="Lu Z."/>
            <person name="Yang Y."/>
            <person name="Zhu X."/>
            <person name="Sun Y."/>
        </authorList>
    </citation>
    <scope>NUCLEOTIDE SEQUENCE</scope>
    <source>
        <strain evidence="2">BYM</strain>
        <tissue evidence="2">Leaf</tissue>
    </source>
</reference>
<evidence type="ECO:0000313" key="2">
    <source>
        <dbReference type="EMBL" id="KAF3450661.1"/>
    </source>
</evidence>
<dbReference type="Proteomes" id="UP000796880">
    <property type="component" value="Unassembled WGS sequence"/>
</dbReference>
<dbReference type="EMBL" id="VOIH02000003">
    <property type="protein sequence ID" value="KAF3450661.1"/>
    <property type="molecule type" value="Genomic_DNA"/>
</dbReference>
<keyword evidence="3" id="KW-1185">Reference proteome</keyword>
<comment type="caution">
    <text evidence="2">The sequence shown here is derived from an EMBL/GenBank/DDBJ whole genome shotgun (WGS) entry which is preliminary data.</text>
</comment>